<keyword evidence="3" id="KW-1185">Reference proteome</keyword>
<evidence type="ECO:0000313" key="3">
    <source>
        <dbReference type="Proteomes" id="UP000599074"/>
    </source>
</evidence>
<dbReference type="AlphaFoldDB" id="A0A8J3WYN3"/>
<evidence type="ECO:0008006" key="4">
    <source>
        <dbReference type="Google" id="ProtNLM"/>
    </source>
</evidence>
<protein>
    <recommendedName>
        <fullName evidence="4">DUF2516 family protein</fullName>
    </recommendedName>
</protein>
<name>A0A8J3WYN3_9ACTN</name>
<organism evidence="2 3">
    <name type="scientific">Planosporangium mesophilum</name>
    <dbReference type="NCBI Taxonomy" id="689768"/>
    <lineage>
        <taxon>Bacteria</taxon>
        <taxon>Bacillati</taxon>
        <taxon>Actinomycetota</taxon>
        <taxon>Actinomycetes</taxon>
        <taxon>Micromonosporales</taxon>
        <taxon>Micromonosporaceae</taxon>
        <taxon>Planosporangium</taxon>
    </lineage>
</organism>
<dbReference type="InterPro" id="IPR019662">
    <property type="entry name" value="DUF2516"/>
</dbReference>
<reference evidence="2" key="1">
    <citation type="submission" date="2021-01" db="EMBL/GenBank/DDBJ databases">
        <title>Whole genome shotgun sequence of Planosporangium mesophilum NBRC 109066.</title>
        <authorList>
            <person name="Komaki H."/>
            <person name="Tamura T."/>
        </authorList>
    </citation>
    <scope>NUCLEOTIDE SEQUENCE</scope>
    <source>
        <strain evidence="2">NBRC 109066</strain>
    </source>
</reference>
<feature type="transmembrane region" description="Helical" evidence="1">
    <location>
        <begin position="12"/>
        <end position="33"/>
    </location>
</feature>
<dbReference type="Proteomes" id="UP000599074">
    <property type="component" value="Unassembled WGS sequence"/>
</dbReference>
<dbReference type="EMBL" id="BOON01000006">
    <property type="protein sequence ID" value="GII21367.1"/>
    <property type="molecule type" value="Genomic_DNA"/>
</dbReference>
<accession>A0A8J3WYN3</accession>
<dbReference type="RefSeq" id="WP_168112464.1">
    <property type="nucleotide sequence ID" value="NZ_BOON01000006.1"/>
</dbReference>
<keyword evidence="1" id="KW-1133">Transmembrane helix</keyword>
<feature type="transmembrane region" description="Helical" evidence="1">
    <location>
        <begin position="53"/>
        <end position="86"/>
    </location>
</feature>
<dbReference type="Pfam" id="PF10724">
    <property type="entry name" value="DUF2516"/>
    <property type="match status" value="1"/>
</dbReference>
<keyword evidence="1" id="KW-0812">Transmembrane</keyword>
<sequence length="103" mass="11033">MATAAPHFYLDIISWINLLLLIFALVIEVWAFGHCLLQRPDAFAAIGTLPKGAWLAMLGGSVLVTLLSGATFVLGLIAITIAAVYLLDVRPALRDAIDGRGSW</sequence>
<keyword evidence="1" id="KW-0472">Membrane</keyword>
<evidence type="ECO:0000313" key="2">
    <source>
        <dbReference type="EMBL" id="GII21367.1"/>
    </source>
</evidence>
<comment type="caution">
    <text evidence="2">The sequence shown here is derived from an EMBL/GenBank/DDBJ whole genome shotgun (WGS) entry which is preliminary data.</text>
</comment>
<gene>
    <name evidence="2" type="ORF">Pme01_09640</name>
</gene>
<evidence type="ECO:0000256" key="1">
    <source>
        <dbReference type="SAM" id="Phobius"/>
    </source>
</evidence>
<proteinExistence type="predicted"/>